<gene>
    <name evidence="1" type="ORF">BpHYR1_019992</name>
</gene>
<protein>
    <submittedName>
        <fullName evidence="1">Uncharacterized protein</fullName>
    </submittedName>
</protein>
<organism evidence="1 2">
    <name type="scientific">Brachionus plicatilis</name>
    <name type="common">Marine rotifer</name>
    <name type="synonym">Brachionus muelleri</name>
    <dbReference type="NCBI Taxonomy" id="10195"/>
    <lineage>
        <taxon>Eukaryota</taxon>
        <taxon>Metazoa</taxon>
        <taxon>Spiralia</taxon>
        <taxon>Gnathifera</taxon>
        <taxon>Rotifera</taxon>
        <taxon>Eurotatoria</taxon>
        <taxon>Monogononta</taxon>
        <taxon>Pseudotrocha</taxon>
        <taxon>Ploima</taxon>
        <taxon>Brachionidae</taxon>
        <taxon>Brachionus</taxon>
    </lineage>
</organism>
<keyword evidence="2" id="KW-1185">Reference proteome</keyword>
<dbReference type="Proteomes" id="UP000276133">
    <property type="component" value="Unassembled WGS sequence"/>
</dbReference>
<accession>A0A3M7P6Z7</accession>
<proteinExistence type="predicted"/>
<comment type="caution">
    <text evidence="1">The sequence shown here is derived from an EMBL/GenBank/DDBJ whole genome shotgun (WGS) entry which is preliminary data.</text>
</comment>
<dbReference type="AlphaFoldDB" id="A0A3M7P6Z7"/>
<sequence length="65" mass="6682">MATEIGPMLAIASVKAFSSPCGISTYPVSVAPTADGSNLHFPSLAVYGYESSVSIPLLALMYSKA</sequence>
<reference evidence="1 2" key="1">
    <citation type="journal article" date="2018" name="Sci. Rep.">
        <title>Genomic signatures of local adaptation to the degree of environmental predictability in rotifers.</title>
        <authorList>
            <person name="Franch-Gras L."/>
            <person name="Hahn C."/>
            <person name="Garcia-Roger E.M."/>
            <person name="Carmona M.J."/>
            <person name="Serra M."/>
            <person name="Gomez A."/>
        </authorList>
    </citation>
    <scope>NUCLEOTIDE SEQUENCE [LARGE SCALE GENOMIC DNA]</scope>
    <source>
        <strain evidence="1">HYR1</strain>
    </source>
</reference>
<name>A0A3M7P6Z7_BRAPC</name>
<evidence type="ECO:0000313" key="2">
    <source>
        <dbReference type="Proteomes" id="UP000276133"/>
    </source>
</evidence>
<evidence type="ECO:0000313" key="1">
    <source>
        <dbReference type="EMBL" id="RMZ94822.1"/>
    </source>
</evidence>
<dbReference type="EMBL" id="REGN01012787">
    <property type="protein sequence ID" value="RMZ94822.1"/>
    <property type="molecule type" value="Genomic_DNA"/>
</dbReference>